<gene>
    <name evidence="1" type="ORF">APS55_00525</name>
</gene>
<dbReference type="EMBL" id="CP012920">
    <property type="protein sequence ID" value="ALJ30811.1"/>
    <property type="molecule type" value="Genomic_DNA"/>
</dbReference>
<name>A0AAC9EZL7_9LACO</name>
<protein>
    <submittedName>
        <fullName evidence="1">Uncharacterized protein</fullName>
    </submittedName>
</protein>
<proteinExistence type="predicted"/>
<organism evidence="1 2">
    <name type="scientific">Apilactobacillus kunkeei</name>
    <dbReference type="NCBI Taxonomy" id="148814"/>
    <lineage>
        <taxon>Bacteria</taxon>
        <taxon>Bacillati</taxon>
        <taxon>Bacillota</taxon>
        <taxon>Bacilli</taxon>
        <taxon>Lactobacillales</taxon>
        <taxon>Lactobacillaceae</taxon>
        <taxon>Apilactobacillus</taxon>
    </lineage>
</organism>
<reference evidence="2" key="1">
    <citation type="submission" date="2015-10" db="EMBL/GenBank/DDBJ databases">
        <title>Bioinformatic analysis of the first complete genome sequence of Lactobacillus kunkeei strain MP2, an Apis mellifera gut isolate.</title>
        <authorList>
            <person name="Asenjo F."/>
            <person name="Olmos A."/>
            <person name="Henriquez-Piskulich P."/>
            <person name="Aldea P."/>
            <person name="Ugalde J.A."/>
            <person name="Trombert A.N."/>
        </authorList>
    </citation>
    <scope>NUCLEOTIDE SEQUENCE [LARGE SCALE GENOMIC DNA]</scope>
    <source>
        <strain evidence="2">MP2</strain>
    </source>
</reference>
<accession>A0AAC9EZL7</accession>
<evidence type="ECO:0000313" key="2">
    <source>
        <dbReference type="Proteomes" id="UP000067203"/>
    </source>
</evidence>
<dbReference type="Proteomes" id="UP000067203">
    <property type="component" value="Chromosome"/>
</dbReference>
<evidence type="ECO:0000313" key="1">
    <source>
        <dbReference type="EMBL" id="ALJ30811.1"/>
    </source>
</evidence>
<dbReference type="RefSeq" id="WP_034532556.1">
    <property type="nucleotide sequence ID" value="NZ_CP012920.1"/>
</dbReference>
<dbReference type="AlphaFoldDB" id="A0AAC9EZL7"/>
<reference evidence="1 2" key="2">
    <citation type="journal article" date="2016" name="PeerJ">
        <title>Genome sequencing and analysis of the first complete genome of Lactobacillus kunkeei strain MP2, an Apis mellifera gut isolate.</title>
        <authorList>
            <person name="Asenjo F."/>
            <person name="Olmos A."/>
            <person name="Henriquez-Piskulich P."/>
            <person name="Polanco V."/>
            <person name="Aldea P."/>
            <person name="Ugalde J.A."/>
            <person name="Trombert A.N."/>
        </authorList>
    </citation>
    <scope>NUCLEOTIDE SEQUENCE [LARGE SCALE GENOMIC DNA]</scope>
    <source>
        <strain evidence="1 2">MP2</strain>
    </source>
</reference>
<dbReference type="KEGG" id="lku:APS55_00525"/>
<sequence>MDETIISGYFTIPRLIKKMKQHAINAEHKFWQRSFMASPMAIDEIGNRAGSRPFDMLVDDLVVFQQFIEEYITLLAYEHKRFIDYINKLDTDALDVLKRKYVFNQDVYVDETLETTLYAKCVQITADAKAKFYNIGSIQEDINVNYSEQIETIIERMI</sequence>